<keyword evidence="1" id="KW-0479">Metal-binding</keyword>
<dbReference type="PROSITE" id="PS00463">
    <property type="entry name" value="ZN2_CY6_FUNGAL_1"/>
    <property type="match status" value="1"/>
</dbReference>
<keyword evidence="6" id="KW-1185">Reference proteome</keyword>
<reference evidence="5" key="1">
    <citation type="submission" date="2019-10" db="EMBL/GenBank/DDBJ databases">
        <authorList>
            <consortium name="DOE Joint Genome Institute"/>
            <person name="Kuo A."/>
            <person name="Miyauchi S."/>
            <person name="Kiss E."/>
            <person name="Drula E."/>
            <person name="Kohler A."/>
            <person name="Sanchez-Garcia M."/>
            <person name="Andreopoulos B."/>
            <person name="Barry K.W."/>
            <person name="Bonito G."/>
            <person name="Buee M."/>
            <person name="Carver A."/>
            <person name="Chen C."/>
            <person name="Cichocki N."/>
            <person name="Clum A."/>
            <person name="Culley D."/>
            <person name="Crous P.W."/>
            <person name="Fauchery L."/>
            <person name="Girlanda M."/>
            <person name="Hayes R."/>
            <person name="Keri Z."/>
            <person name="LaButti K."/>
            <person name="Lipzen A."/>
            <person name="Lombard V."/>
            <person name="Magnuson J."/>
            <person name="Maillard F."/>
            <person name="Morin E."/>
            <person name="Murat C."/>
            <person name="Nolan M."/>
            <person name="Ohm R."/>
            <person name="Pangilinan J."/>
            <person name="Pereira M."/>
            <person name="Perotto S."/>
            <person name="Peter M."/>
            <person name="Riley R."/>
            <person name="Sitrit Y."/>
            <person name="Stielow B."/>
            <person name="Szollosi G."/>
            <person name="Zifcakova L."/>
            <person name="Stursova M."/>
            <person name="Spatafora J.W."/>
            <person name="Tedersoo L."/>
            <person name="Vaario L.-M."/>
            <person name="Yamada A."/>
            <person name="Yan M."/>
            <person name="Wang P."/>
            <person name="Xu J."/>
            <person name="Bruns T."/>
            <person name="Baldrian P."/>
            <person name="Vilgalys R."/>
            <person name="Henrissat B."/>
            <person name="Grigoriev I.V."/>
            <person name="Hibbett D."/>
            <person name="Nagy L.G."/>
            <person name="Martin F.M."/>
        </authorList>
    </citation>
    <scope>NUCLEOTIDE SEQUENCE</scope>
    <source>
        <strain evidence="5">BED1</strain>
    </source>
</reference>
<dbReference type="GO" id="GO:0006351">
    <property type="term" value="P:DNA-templated transcription"/>
    <property type="evidence" value="ECO:0007669"/>
    <property type="project" value="InterPro"/>
</dbReference>
<comment type="caution">
    <text evidence="5">The sequence shown here is derived from an EMBL/GenBank/DDBJ whole genome shotgun (WGS) entry which is preliminary data.</text>
</comment>
<dbReference type="GO" id="GO:0003677">
    <property type="term" value="F:DNA binding"/>
    <property type="evidence" value="ECO:0007669"/>
    <property type="project" value="InterPro"/>
</dbReference>
<dbReference type="GO" id="GO:0000981">
    <property type="term" value="F:DNA-binding transcription factor activity, RNA polymerase II-specific"/>
    <property type="evidence" value="ECO:0007669"/>
    <property type="project" value="InterPro"/>
</dbReference>
<dbReference type="Proteomes" id="UP001194468">
    <property type="component" value="Unassembled WGS sequence"/>
</dbReference>
<organism evidence="5 6">
    <name type="scientific">Boletus edulis BED1</name>
    <dbReference type="NCBI Taxonomy" id="1328754"/>
    <lineage>
        <taxon>Eukaryota</taxon>
        <taxon>Fungi</taxon>
        <taxon>Dikarya</taxon>
        <taxon>Basidiomycota</taxon>
        <taxon>Agaricomycotina</taxon>
        <taxon>Agaricomycetes</taxon>
        <taxon>Agaricomycetidae</taxon>
        <taxon>Boletales</taxon>
        <taxon>Boletineae</taxon>
        <taxon>Boletaceae</taxon>
        <taxon>Boletoideae</taxon>
        <taxon>Boletus</taxon>
    </lineage>
</organism>
<dbReference type="SMART" id="SM00066">
    <property type="entry name" value="GAL4"/>
    <property type="match status" value="1"/>
</dbReference>
<dbReference type="Pfam" id="PF00172">
    <property type="entry name" value="Zn_clus"/>
    <property type="match status" value="1"/>
</dbReference>
<evidence type="ECO:0000313" key="5">
    <source>
        <dbReference type="EMBL" id="KAF8442847.1"/>
    </source>
</evidence>
<evidence type="ECO:0000259" key="4">
    <source>
        <dbReference type="PROSITE" id="PS50048"/>
    </source>
</evidence>
<accession>A0AAD4GGP5</accession>
<dbReference type="CDD" id="cd00067">
    <property type="entry name" value="GAL4"/>
    <property type="match status" value="1"/>
</dbReference>
<dbReference type="AlphaFoldDB" id="A0AAD4GGP5"/>
<dbReference type="InterPro" id="IPR007219">
    <property type="entry name" value="XnlR_reg_dom"/>
</dbReference>
<keyword evidence="2" id="KW-0539">Nucleus</keyword>
<dbReference type="PANTHER" id="PTHR31668">
    <property type="entry name" value="GLUCOSE TRANSPORT TRANSCRIPTION REGULATOR RGT1-RELATED-RELATED"/>
    <property type="match status" value="1"/>
</dbReference>
<dbReference type="EMBL" id="WHUW01000008">
    <property type="protein sequence ID" value="KAF8442847.1"/>
    <property type="molecule type" value="Genomic_DNA"/>
</dbReference>
<feature type="compositionally biased region" description="Polar residues" evidence="3">
    <location>
        <begin position="77"/>
        <end position="99"/>
    </location>
</feature>
<sequence>MRQSQSCDACRARKVRCAKDNAEEDPKQSCKHCIALAIPCTYDYQPKKRGPPNLYLRRLQEAAAVQNSQPDVPDAISPSSTHRSLASPTQTRVSPSLPHSASPSYLESSLSPIQTTTSPSHYLIPAYSPVNAIHSFSELAANSTLPSKAEDTRQYEPHGSFSPYNWSYKHHQPLPILPPTVIPPLSYYSRPHRLQDVAPRDIISLIIALFFDFVYPLTPCIHKPSFIADLHSHREERDPLFFALVMSTVASTLVQVPRSYLPMERSVVRKLAQTCYEASRHITIASYDPPTSMHVVIRYFDCIYHFCEGHDATQYAAFGEAAHIAVTLHMHEEASYEGLDPIECEVRRRTFWLLFGADKSTSILLGRPICLRDEDCTVHFPKEIDDEYITPTAYLSQPHGKTAIVSGLNYISRIFALLGEILVRIRVDKRSPPQGQFATARLEEVQSLHSRILGALVHAPEPLRLKQAHHPPAECGGAGFRQATFAEVKDFFDNPKASRANASNPFLVMQANLYVTQQLVRFVIEQYRDELVTSLQGTIDEHRVAEDREAVASDLLNILHSIPIQSIATNGPSLVHKVRFVASTLLDTVRKAETAPASAARAHAFLWDFLSILSEIERNYLLDDDRDGTSSVERMSVV</sequence>
<feature type="region of interest" description="Disordered" evidence="3">
    <location>
        <begin position="65"/>
        <end position="112"/>
    </location>
</feature>
<evidence type="ECO:0000256" key="1">
    <source>
        <dbReference type="ARBA" id="ARBA00022723"/>
    </source>
</evidence>
<dbReference type="Pfam" id="PF04082">
    <property type="entry name" value="Fungal_trans"/>
    <property type="match status" value="1"/>
</dbReference>
<dbReference type="PANTHER" id="PTHR31668:SF30">
    <property type="entry name" value="ZN(II)2CYS6 TRANSCRIPTION FACTOR (EUROFUNG)"/>
    <property type="match status" value="1"/>
</dbReference>
<dbReference type="GO" id="GO:0008270">
    <property type="term" value="F:zinc ion binding"/>
    <property type="evidence" value="ECO:0007669"/>
    <property type="project" value="InterPro"/>
</dbReference>
<dbReference type="SUPFAM" id="SSF57701">
    <property type="entry name" value="Zn2/Cys6 DNA-binding domain"/>
    <property type="match status" value="1"/>
</dbReference>
<dbReference type="InterPro" id="IPR036864">
    <property type="entry name" value="Zn2-C6_fun-type_DNA-bd_sf"/>
</dbReference>
<gene>
    <name evidence="5" type="ORF">L210DRAFT_923747</name>
</gene>
<dbReference type="InterPro" id="IPR050797">
    <property type="entry name" value="Carb_Metab_Trans_Reg"/>
</dbReference>
<evidence type="ECO:0000313" key="6">
    <source>
        <dbReference type="Proteomes" id="UP001194468"/>
    </source>
</evidence>
<proteinExistence type="predicted"/>
<feature type="compositionally biased region" description="Low complexity" evidence="3">
    <location>
        <begin position="100"/>
        <end position="112"/>
    </location>
</feature>
<reference evidence="5" key="2">
    <citation type="journal article" date="2020" name="Nat. Commun.">
        <title>Large-scale genome sequencing of mycorrhizal fungi provides insights into the early evolution of symbiotic traits.</title>
        <authorList>
            <person name="Miyauchi S."/>
            <person name="Kiss E."/>
            <person name="Kuo A."/>
            <person name="Drula E."/>
            <person name="Kohler A."/>
            <person name="Sanchez-Garcia M."/>
            <person name="Morin E."/>
            <person name="Andreopoulos B."/>
            <person name="Barry K.W."/>
            <person name="Bonito G."/>
            <person name="Buee M."/>
            <person name="Carver A."/>
            <person name="Chen C."/>
            <person name="Cichocki N."/>
            <person name="Clum A."/>
            <person name="Culley D."/>
            <person name="Crous P.W."/>
            <person name="Fauchery L."/>
            <person name="Girlanda M."/>
            <person name="Hayes R.D."/>
            <person name="Keri Z."/>
            <person name="LaButti K."/>
            <person name="Lipzen A."/>
            <person name="Lombard V."/>
            <person name="Magnuson J."/>
            <person name="Maillard F."/>
            <person name="Murat C."/>
            <person name="Nolan M."/>
            <person name="Ohm R.A."/>
            <person name="Pangilinan J."/>
            <person name="Pereira M.F."/>
            <person name="Perotto S."/>
            <person name="Peter M."/>
            <person name="Pfister S."/>
            <person name="Riley R."/>
            <person name="Sitrit Y."/>
            <person name="Stielow J.B."/>
            <person name="Szollosi G."/>
            <person name="Zifcakova L."/>
            <person name="Stursova M."/>
            <person name="Spatafora J.W."/>
            <person name="Tedersoo L."/>
            <person name="Vaario L.M."/>
            <person name="Yamada A."/>
            <person name="Yan M."/>
            <person name="Wang P."/>
            <person name="Xu J."/>
            <person name="Bruns T."/>
            <person name="Baldrian P."/>
            <person name="Vilgalys R."/>
            <person name="Dunand C."/>
            <person name="Henrissat B."/>
            <person name="Grigoriev I.V."/>
            <person name="Hibbett D."/>
            <person name="Nagy L.G."/>
            <person name="Martin F.M."/>
        </authorList>
    </citation>
    <scope>NUCLEOTIDE SEQUENCE</scope>
    <source>
        <strain evidence="5">BED1</strain>
    </source>
</reference>
<dbReference type="InterPro" id="IPR001138">
    <property type="entry name" value="Zn2Cys6_DnaBD"/>
</dbReference>
<dbReference type="PROSITE" id="PS50048">
    <property type="entry name" value="ZN2_CY6_FUNGAL_2"/>
    <property type="match status" value="1"/>
</dbReference>
<dbReference type="SMART" id="SM00906">
    <property type="entry name" value="Fungal_trans"/>
    <property type="match status" value="1"/>
</dbReference>
<dbReference type="CDD" id="cd12148">
    <property type="entry name" value="fungal_TF_MHR"/>
    <property type="match status" value="1"/>
</dbReference>
<dbReference type="Gene3D" id="4.10.240.10">
    <property type="entry name" value="Zn(2)-C6 fungal-type DNA-binding domain"/>
    <property type="match status" value="1"/>
</dbReference>
<name>A0AAD4GGP5_BOLED</name>
<evidence type="ECO:0000256" key="2">
    <source>
        <dbReference type="ARBA" id="ARBA00023242"/>
    </source>
</evidence>
<evidence type="ECO:0000256" key="3">
    <source>
        <dbReference type="SAM" id="MobiDB-lite"/>
    </source>
</evidence>
<protein>
    <submittedName>
        <fullName evidence="5">Fungal-specific transcription factor domain-containing protein</fullName>
    </submittedName>
</protein>
<feature type="domain" description="Zn(2)-C6 fungal-type" evidence="4">
    <location>
        <begin position="6"/>
        <end position="42"/>
    </location>
</feature>